<proteinExistence type="predicted"/>
<feature type="transmembrane region" description="Helical" evidence="1">
    <location>
        <begin position="230"/>
        <end position="255"/>
    </location>
</feature>
<sequence>MSRFEMVADCETPISQAFREMKELSECVEELRSQAGWWLAYNCISRNKVQDEEKLRPQSMIVFESHLLDGPRILGFEEKKLLGSMEPAGGIRKGFPVPVPLTLENEVTSNSTIRGHSFENILVELVRVEGSDGRYLMDFLASLWPDEWLDKEESQATLIDEDYTISIFSPFDIQATETLLALSRFLNQNGFVQQREYELIHLQKSIAGHTFSFNIWRFEKGKGLSIKKSLTIRLLIVCWLPPFLVILGLCVLHLWNPDKGLGDILSLVGAGLSALAAWLPGVVLKGWQLGDAVRGNYYTTNLDIAQELSKSKALKLASCSPSIRRNHRTEEAHLEPACLVATAVQRGDAQVVGNGRCYFGLIDELARGSFSPLEITCNNGVPLEVLILEPLGRLKIPIPRKGRGTTQAYISRGFYEISEIHRKTEATVHLEQPWDADLSKLQVLLTSRRSSYRPYQTNGQLGQLVVDSDVPKNVKISSESRFGNSYLEDLALLTRVLRGGQNLLLGGGTIQRRCEEMV</sequence>
<gene>
    <name evidence="3" type="ORF">PCANC_01593</name>
    <name evidence="2" type="ORF">PCANC_22637</name>
</gene>
<organism evidence="2 4">
    <name type="scientific">Puccinia coronata f. sp. avenae</name>
    <dbReference type="NCBI Taxonomy" id="200324"/>
    <lineage>
        <taxon>Eukaryota</taxon>
        <taxon>Fungi</taxon>
        <taxon>Dikarya</taxon>
        <taxon>Basidiomycota</taxon>
        <taxon>Pucciniomycotina</taxon>
        <taxon>Pucciniomycetes</taxon>
        <taxon>Pucciniales</taxon>
        <taxon>Pucciniaceae</taxon>
        <taxon>Puccinia</taxon>
    </lineage>
</organism>
<keyword evidence="1" id="KW-0472">Membrane</keyword>
<evidence type="ECO:0000313" key="3">
    <source>
        <dbReference type="EMBL" id="PLW55749.1"/>
    </source>
</evidence>
<dbReference type="AlphaFoldDB" id="A0A2N5TLB1"/>
<keyword evidence="4" id="KW-1185">Reference proteome</keyword>
<comment type="caution">
    <text evidence="2">The sequence shown here is derived from an EMBL/GenBank/DDBJ whole genome shotgun (WGS) entry which is preliminary data.</text>
</comment>
<protein>
    <submittedName>
        <fullName evidence="2">Uncharacterized protein</fullName>
    </submittedName>
</protein>
<name>A0A2N5TLB1_9BASI</name>
<accession>A0A2N5TLB1</accession>
<evidence type="ECO:0000313" key="4">
    <source>
        <dbReference type="Proteomes" id="UP000235388"/>
    </source>
</evidence>
<dbReference type="Proteomes" id="UP000235388">
    <property type="component" value="Unassembled WGS sequence"/>
</dbReference>
<reference evidence="2 4" key="1">
    <citation type="submission" date="2017-11" db="EMBL/GenBank/DDBJ databases">
        <title>De novo assembly and phasing of dikaryotic genomes from two isolates of Puccinia coronata f. sp. avenae, the causal agent of oat crown rust.</title>
        <authorList>
            <person name="Miller M.E."/>
            <person name="Zhang Y."/>
            <person name="Omidvar V."/>
            <person name="Sperschneider J."/>
            <person name="Schwessinger B."/>
            <person name="Raley C."/>
            <person name="Palmer J.M."/>
            <person name="Garnica D."/>
            <person name="Upadhyaya N."/>
            <person name="Rathjen J."/>
            <person name="Taylor J.M."/>
            <person name="Park R.F."/>
            <person name="Dodds P.N."/>
            <person name="Hirsch C.D."/>
            <person name="Kianian S.F."/>
            <person name="Figueroa M."/>
        </authorList>
    </citation>
    <scope>NUCLEOTIDE SEQUENCE [LARGE SCALE GENOMIC DNA]</scope>
    <source>
        <strain evidence="2">12NC29</strain>
    </source>
</reference>
<keyword evidence="1" id="KW-1133">Transmembrane helix</keyword>
<keyword evidence="1" id="KW-0812">Transmembrane</keyword>
<evidence type="ECO:0000256" key="1">
    <source>
        <dbReference type="SAM" id="Phobius"/>
    </source>
</evidence>
<dbReference type="OrthoDB" id="2498217at2759"/>
<feature type="transmembrane region" description="Helical" evidence="1">
    <location>
        <begin position="261"/>
        <end position="284"/>
    </location>
</feature>
<dbReference type="EMBL" id="PGCJ01000552">
    <property type="protein sequence ID" value="PLW26291.1"/>
    <property type="molecule type" value="Genomic_DNA"/>
</dbReference>
<evidence type="ECO:0000313" key="2">
    <source>
        <dbReference type="EMBL" id="PLW26291.1"/>
    </source>
</evidence>
<dbReference type="EMBL" id="PGCJ01000028">
    <property type="protein sequence ID" value="PLW55749.1"/>
    <property type="molecule type" value="Genomic_DNA"/>
</dbReference>